<accession>A0A2N9DTP3</accession>
<protein>
    <submittedName>
        <fullName evidence="1">Uncharacterized protein</fullName>
    </submittedName>
</protein>
<dbReference type="AlphaFoldDB" id="A0A2N9DTP3"/>
<gene>
    <name evidence="1" type="ORF">LFUMFP_130069</name>
</gene>
<reference evidence="1" key="1">
    <citation type="submission" date="2018-01" db="EMBL/GenBank/DDBJ databases">
        <authorList>
            <person name="Chaillou S."/>
        </authorList>
    </citation>
    <scope>NUCLEOTIDE SEQUENCE [LARGE SCALE GENOMIC DNA]</scope>
    <source>
        <strain evidence="1">MFPC41A2801</strain>
    </source>
</reference>
<organism evidence="1 2">
    <name type="scientific">Latilactobacillus fuchuensis</name>
    <dbReference type="NCBI Taxonomy" id="164393"/>
    <lineage>
        <taxon>Bacteria</taxon>
        <taxon>Bacillati</taxon>
        <taxon>Bacillota</taxon>
        <taxon>Bacilli</taxon>
        <taxon>Lactobacillales</taxon>
        <taxon>Lactobacillaceae</taxon>
        <taxon>Latilactobacillus</taxon>
    </lineage>
</organism>
<dbReference type="EMBL" id="OGVC01000005">
    <property type="protein sequence ID" value="SPC36980.1"/>
    <property type="molecule type" value="Genomic_DNA"/>
</dbReference>
<sequence length="58" mass="6386">MVHLMRSKRFGVGTKALSADGTECEHQTKSSNACGFGPAFAAELFVATPKRRCFFYVQ</sequence>
<dbReference type="Proteomes" id="UP000238739">
    <property type="component" value="Unassembled WGS sequence"/>
</dbReference>
<proteinExistence type="predicted"/>
<name>A0A2N9DTP3_9LACO</name>
<evidence type="ECO:0000313" key="1">
    <source>
        <dbReference type="EMBL" id="SPC36980.1"/>
    </source>
</evidence>
<keyword evidence="2" id="KW-1185">Reference proteome</keyword>
<evidence type="ECO:0000313" key="2">
    <source>
        <dbReference type="Proteomes" id="UP000238739"/>
    </source>
</evidence>
<comment type="caution">
    <text evidence="1">The sequence shown here is derived from an EMBL/GenBank/DDBJ whole genome shotgun (WGS) entry which is preliminary data.</text>
</comment>